<name>T0YA39_9ZZZZ</name>
<dbReference type="AlphaFoldDB" id="T0YA39"/>
<protein>
    <submittedName>
        <fullName evidence="1">Polysaccharide deacetylase protein</fullName>
    </submittedName>
</protein>
<gene>
    <name evidence="1" type="ORF">B1A_21064</name>
</gene>
<comment type="caution">
    <text evidence="1">The sequence shown here is derived from an EMBL/GenBank/DDBJ whole genome shotgun (WGS) entry which is preliminary data.</text>
</comment>
<feature type="non-terminal residue" evidence="1">
    <location>
        <position position="94"/>
    </location>
</feature>
<reference evidence="1" key="2">
    <citation type="journal article" date="2014" name="ISME J.">
        <title>Microbial stratification in low pH oxic and suboxic macroscopic growths along an acid mine drainage.</title>
        <authorList>
            <person name="Mendez-Garcia C."/>
            <person name="Mesa V."/>
            <person name="Sprenger R.R."/>
            <person name="Richter M."/>
            <person name="Diez M.S."/>
            <person name="Solano J."/>
            <person name="Bargiela R."/>
            <person name="Golyshina O.V."/>
            <person name="Manteca A."/>
            <person name="Ramos J.L."/>
            <person name="Gallego J.R."/>
            <person name="Llorente I."/>
            <person name="Martins Dos Santos V.A."/>
            <person name="Jensen O.N."/>
            <person name="Pelaez A.I."/>
            <person name="Sanchez J."/>
            <person name="Ferrer M."/>
        </authorList>
    </citation>
    <scope>NUCLEOTIDE SEQUENCE</scope>
</reference>
<proteinExistence type="predicted"/>
<organism evidence="1">
    <name type="scientific">mine drainage metagenome</name>
    <dbReference type="NCBI Taxonomy" id="410659"/>
    <lineage>
        <taxon>unclassified sequences</taxon>
        <taxon>metagenomes</taxon>
        <taxon>ecological metagenomes</taxon>
    </lineage>
</organism>
<sequence>MRLLALKVDVDTLRGTRTGVPALVELLRAEQAQATFLFSLGPDHTGRALKRVFRPGFLGKVKRTSVLEHYGLRTLLYGTLLPGPDIGLKTAPIL</sequence>
<reference evidence="1" key="1">
    <citation type="submission" date="2013-08" db="EMBL/GenBank/DDBJ databases">
        <authorList>
            <person name="Mendez C."/>
            <person name="Richter M."/>
            <person name="Ferrer M."/>
            <person name="Sanchez J."/>
        </authorList>
    </citation>
    <scope>NUCLEOTIDE SEQUENCE</scope>
</reference>
<accession>T0YA39</accession>
<evidence type="ECO:0000313" key="1">
    <source>
        <dbReference type="EMBL" id="EQD28662.1"/>
    </source>
</evidence>
<dbReference type="EMBL" id="AUZX01015561">
    <property type="protein sequence ID" value="EQD28662.1"/>
    <property type="molecule type" value="Genomic_DNA"/>
</dbReference>